<dbReference type="SUPFAM" id="SSF56784">
    <property type="entry name" value="HAD-like"/>
    <property type="match status" value="1"/>
</dbReference>
<comment type="catalytic activity">
    <reaction evidence="14">
        <text>D-glucosamine 6-phosphate + acetyl-CoA = N-acetyl-D-glucosamine 6-phosphate + CoA + H(+)</text>
        <dbReference type="Rhea" id="RHEA:10292"/>
        <dbReference type="ChEBI" id="CHEBI:15378"/>
        <dbReference type="ChEBI" id="CHEBI:57287"/>
        <dbReference type="ChEBI" id="CHEBI:57288"/>
        <dbReference type="ChEBI" id="CHEBI:57513"/>
        <dbReference type="ChEBI" id="CHEBI:58725"/>
        <dbReference type="EC" id="2.3.1.4"/>
    </reaction>
</comment>
<evidence type="ECO:0000256" key="4">
    <source>
        <dbReference type="ARBA" id="ARBA00006048"/>
    </source>
</evidence>
<dbReference type="GO" id="GO:0004343">
    <property type="term" value="F:glucosamine 6-phosphate N-acetyltransferase activity"/>
    <property type="evidence" value="ECO:0007669"/>
    <property type="project" value="UniProtKB-EC"/>
</dbReference>
<name>A0AA38T9U6_9ASTR</name>
<proteinExistence type="inferred from homology"/>
<comment type="caution">
    <text evidence="16">The sequence shown here is derived from an EMBL/GenBank/DDBJ whole genome shotgun (WGS) entry which is preliminary data.</text>
</comment>
<dbReference type="FunFam" id="3.40.630.30:FF:000048">
    <property type="entry name" value="Glucosamine 6-phosphate N-acetyltransferase"/>
    <property type="match status" value="1"/>
</dbReference>
<reference evidence="16" key="1">
    <citation type="submission" date="2023-03" db="EMBL/GenBank/DDBJ databases">
        <title>Chromosome-scale reference genome and RAD-based genetic map of yellow starthistle (Centaurea solstitialis) reveal putative structural variation and QTLs associated with invader traits.</title>
        <authorList>
            <person name="Reatini B."/>
            <person name="Cang F.A."/>
            <person name="Jiang Q."/>
            <person name="Mckibben M.T.W."/>
            <person name="Barker M.S."/>
            <person name="Rieseberg L.H."/>
            <person name="Dlugosch K.M."/>
        </authorList>
    </citation>
    <scope>NUCLEOTIDE SEQUENCE</scope>
    <source>
        <strain evidence="16">CAN-66</strain>
        <tissue evidence="16">Leaf</tissue>
    </source>
</reference>
<evidence type="ECO:0000256" key="13">
    <source>
        <dbReference type="ARBA" id="ARBA00023315"/>
    </source>
</evidence>
<dbReference type="Gene3D" id="3.40.50.1000">
    <property type="entry name" value="HAD superfamily/HAD-like"/>
    <property type="match status" value="1"/>
</dbReference>
<keyword evidence="12" id="KW-0472">Membrane</keyword>
<evidence type="ECO:0000256" key="6">
    <source>
        <dbReference type="ARBA" id="ARBA00012703"/>
    </source>
</evidence>
<dbReference type="PANTHER" id="PTHR20889">
    <property type="entry name" value="PHOSPHATASE, ORPHAN 1, 2"/>
    <property type="match status" value="1"/>
</dbReference>
<dbReference type="InterPro" id="IPR006384">
    <property type="entry name" value="HAD_hydro_PyrdxlP_Pase-like"/>
</dbReference>
<dbReference type="PANTHER" id="PTHR20889:SF19">
    <property type="entry name" value="THIAMINE PHOSPHATE PHOSPHATASE-LIKE PROTEIN"/>
    <property type="match status" value="1"/>
</dbReference>
<gene>
    <name evidence="16" type="ORF">OSB04_015261</name>
</gene>
<dbReference type="Proteomes" id="UP001172457">
    <property type="component" value="Chromosome 4"/>
</dbReference>
<evidence type="ECO:0000256" key="14">
    <source>
        <dbReference type="ARBA" id="ARBA00048964"/>
    </source>
</evidence>
<keyword evidence="7" id="KW-0808">Transferase</keyword>
<organism evidence="16 17">
    <name type="scientific">Centaurea solstitialis</name>
    <name type="common">yellow star-thistle</name>
    <dbReference type="NCBI Taxonomy" id="347529"/>
    <lineage>
        <taxon>Eukaryota</taxon>
        <taxon>Viridiplantae</taxon>
        <taxon>Streptophyta</taxon>
        <taxon>Embryophyta</taxon>
        <taxon>Tracheophyta</taxon>
        <taxon>Spermatophyta</taxon>
        <taxon>Magnoliopsida</taxon>
        <taxon>eudicotyledons</taxon>
        <taxon>Gunneridae</taxon>
        <taxon>Pentapetalae</taxon>
        <taxon>asterids</taxon>
        <taxon>campanulids</taxon>
        <taxon>Asterales</taxon>
        <taxon>Asteraceae</taxon>
        <taxon>Carduoideae</taxon>
        <taxon>Cardueae</taxon>
        <taxon>Centaureinae</taxon>
        <taxon>Centaurea</taxon>
    </lineage>
</organism>
<evidence type="ECO:0000256" key="10">
    <source>
        <dbReference type="ARBA" id="ARBA00022824"/>
    </source>
</evidence>
<evidence type="ECO:0000313" key="17">
    <source>
        <dbReference type="Proteomes" id="UP001172457"/>
    </source>
</evidence>
<dbReference type="EMBL" id="JARYMX010000004">
    <property type="protein sequence ID" value="KAJ9551216.1"/>
    <property type="molecule type" value="Genomic_DNA"/>
</dbReference>
<evidence type="ECO:0000259" key="15">
    <source>
        <dbReference type="PROSITE" id="PS51186"/>
    </source>
</evidence>
<dbReference type="Gene3D" id="3.40.630.30">
    <property type="match status" value="1"/>
</dbReference>
<comment type="subcellular location">
    <subcellularLocation>
        <location evidence="2">Endoplasmic reticulum membrane</location>
        <topology evidence="2">Peripheral membrane protein</topology>
    </subcellularLocation>
</comment>
<dbReference type="AlphaFoldDB" id="A0AA38T9U6"/>
<evidence type="ECO:0000256" key="2">
    <source>
        <dbReference type="ARBA" id="ARBA00004406"/>
    </source>
</evidence>
<evidence type="ECO:0000256" key="1">
    <source>
        <dbReference type="ARBA" id="ARBA00001946"/>
    </source>
</evidence>
<comment type="cofactor">
    <cofactor evidence="1">
        <name>Mg(2+)</name>
        <dbReference type="ChEBI" id="CHEBI:18420"/>
    </cofactor>
</comment>
<dbReference type="EC" id="2.3.1.4" evidence="6"/>
<dbReference type="CDD" id="cd04301">
    <property type="entry name" value="NAT_SF"/>
    <property type="match status" value="1"/>
</dbReference>
<dbReference type="InterPro" id="IPR016181">
    <property type="entry name" value="Acyl_CoA_acyltransferase"/>
</dbReference>
<evidence type="ECO:0000256" key="7">
    <source>
        <dbReference type="ARBA" id="ARBA00022679"/>
    </source>
</evidence>
<evidence type="ECO:0000256" key="5">
    <source>
        <dbReference type="ARBA" id="ARBA00011738"/>
    </source>
</evidence>
<dbReference type="NCBIfam" id="TIGR01488">
    <property type="entry name" value="HAD-SF-IB"/>
    <property type="match status" value="1"/>
</dbReference>
<keyword evidence="8" id="KW-0479">Metal-binding</keyword>
<sequence length="458" mass="52032">MMIIWDFDRTIMDDDSDRWVVVEMGLTQLFNQLRPKLPWNSLMDRMMAELHSQGKTIDDIVKCLNRVRLHPMVVSAIRWAHAHGCDLKVLSDANQFFIETILKNHGVYGCFSEIITNPTLVDEEGKLRIFPYHGSTMAPHGCNLCPPNLCKGSVLQRIQDSISENGKKQVVIYIGDGGGDFCPTLKLGEKDHVMPRKNFPLHNLITKSSEPIKAKVHEWIGGEELNKILIRLIDSIEKQTIIHDNINDEFKMQSNKDEETYRVRKLEITDKNKGFMELLQQLTVCGSVSDDEFRTRFEELRSYGDDHVICVIEDVGSSKIVATGSVFIEKKFIRSCGKVGHIEDVVVDSGARGLQLGKKVVGFLADHARLMGCYKVILDCSGDNKAFYEKCGFKEKEIQMKPTNKANQINFLRETSIELDFYNWPFTLSDCPNPMRPIAFPRVLAFGALDRVGQDRTG</sequence>
<dbReference type="GO" id="GO:0046872">
    <property type="term" value="F:metal ion binding"/>
    <property type="evidence" value="ECO:0007669"/>
    <property type="project" value="UniProtKB-KW"/>
</dbReference>
<evidence type="ECO:0000256" key="8">
    <source>
        <dbReference type="ARBA" id="ARBA00022723"/>
    </source>
</evidence>
<dbReference type="InterPro" id="IPR000182">
    <property type="entry name" value="GNAT_dom"/>
</dbReference>
<protein>
    <recommendedName>
        <fullName evidence="6">glucosamine-phosphate N-acetyltransferase</fullName>
        <ecNumber evidence="6">2.3.1.4</ecNumber>
    </recommendedName>
</protein>
<feature type="domain" description="N-acetyltransferase" evidence="15">
    <location>
        <begin position="261"/>
        <end position="418"/>
    </location>
</feature>
<evidence type="ECO:0000313" key="16">
    <source>
        <dbReference type="EMBL" id="KAJ9551216.1"/>
    </source>
</evidence>
<dbReference type="InterPro" id="IPR016965">
    <property type="entry name" value="Pase_PHOSPHO-typ"/>
</dbReference>
<dbReference type="SUPFAM" id="SSF55729">
    <property type="entry name" value="Acyl-CoA N-acyltransferases (Nat)"/>
    <property type="match status" value="1"/>
</dbReference>
<evidence type="ECO:0000256" key="12">
    <source>
        <dbReference type="ARBA" id="ARBA00023136"/>
    </source>
</evidence>
<keyword evidence="10" id="KW-0256">Endoplasmic reticulum</keyword>
<dbReference type="InterPro" id="IPR036412">
    <property type="entry name" value="HAD-like_sf"/>
</dbReference>
<dbReference type="PROSITE" id="PS51186">
    <property type="entry name" value="GNAT"/>
    <property type="match status" value="1"/>
</dbReference>
<dbReference type="NCBIfam" id="TIGR01489">
    <property type="entry name" value="DKMTPPase-SF"/>
    <property type="match status" value="1"/>
</dbReference>
<comment type="subunit">
    <text evidence="5">Homodimer.</text>
</comment>
<accession>A0AA38T9U6</accession>
<dbReference type="Pfam" id="PF06888">
    <property type="entry name" value="Put_Phosphatase"/>
    <property type="match status" value="1"/>
</dbReference>
<evidence type="ECO:0000256" key="3">
    <source>
        <dbReference type="ARBA" id="ARBA00004832"/>
    </source>
</evidence>
<dbReference type="GO" id="GO:0005789">
    <property type="term" value="C:endoplasmic reticulum membrane"/>
    <property type="evidence" value="ECO:0007669"/>
    <property type="project" value="UniProtKB-SubCell"/>
</dbReference>
<keyword evidence="9" id="KW-0378">Hydrolase</keyword>
<comment type="pathway">
    <text evidence="3">Nucleotide-sugar biosynthesis; UDP-N-acetyl-alpha-D-glucosamine biosynthesis; N-acetyl-alpha-D-glucosamine 1-phosphate from alpha-D-glucosamine 6-phosphate (route I): step 1/2.</text>
</comment>
<evidence type="ECO:0000256" key="9">
    <source>
        <dbReference type="ARBA" id="ARBA00022801"/>
    </source>
</evidence>
<keyword evidence="17" id="KW-1185">Reference proteome</keyword>
<dbReference type="GO" id="GO:0016791">
    <property type="term" value="F:phosphatase activity"/>
    <property type="evidence" value="ECO:0007669"/>
    <property type="project" value="InterPro"/>
</dbReference>
<keyword evidence="13" id="KW-0012">Acyltransferase</keyword>
<comment type="similarity">
    <text evidence="4">Belongs to the acetyltransferase family. GNA1 subfamily.</text>
</comment>
<dbReference type="InterPro" id="IPR023214">
    <property type="entry name" value="HAD_sf"/>
</dbReference>
<dbReference type="Pfam" id="PF00583">
    <property type="entry name" value="Acetyltransf_1"/>
    <property type="match status" value="1"/>
</dbReference>
<evidence type="ECO:0000256" key="11">
    <source>
        <dbReference type="ARBA" id="ARBA00022842"/>
    </source>
</evidence>
<keyword evidence="11" id="KW-0460">Magnesium</keyword>
<dbReference type="GO" id="GO:0006044">
    <property type="term" value="P:N-acetylglucosamine metabolic process"/>
    <property type="evidence" value="ECO:0007669"/>
    <property type="project" value="UniProtKB-ARBA"/>
</dbReference>